<dbReference type="AlphaFoldDB" id="A0A368X6N4"/>
<dbReference type="InterPro" id="IPR009589">
    <property type="entry name" value="PH_YyaB-like"/>
</dbReference>
<feature type="domain" description="Uncharacterized protein YyaB-like PH" evidence="2">
    <location>
        <begin position="63"/>
        <end position="138"/>
    </location>
</feature>
<proteinExistence type="predicted"/>
<keyword evidence="4" id="KW-1185">Reference proteome</keyword>
<dbReference type="RefSeq" id="WP_114354452.1">
    <property type="nucleotide sequence ID" value="NZ_QPJJ01000022.1"/>
</dbReference>
<dbReference type="Proteomes" id="UP000252585">
    <property type="component" value="Unassembled WGS sequence"/>
</dbReference>
<dbReference type="EMBL" id="QPJJ01000022">
    <property type="protein sequence ID" value="RCW62846.1"/>
    <property type="molecule type" value="Genomic_DNA"/>
</dbReference>
<keyword evidence="1" id="KW-1133">Transmembrane helix</keyword>
<reference evidence="3 4" key="1">
    <citation type="submission" date="2018-07" db="EMBL/GenBank/DDBJ databases">
        <title>Genomic Encyclopedia of Type Strains, Phase IV (KMG-IV): sequencing the most valuable type-strain genomes for metagenomic binning, comparative biology and taxonomic classification.</title>
        <authorList>
            <person name="Goeker M."/>
        </authorList>
    </citation>
    <scope>NUCLEOTIDE SEQUENCE [LARGE SCALE GENOMIC DNA]</scope>
    <source>
        <strain evidence="3 4">DSM 27696</strain>
    </source>
</reference>
<gene>
    <name evidence="3" type="ORF">DFR57_12215</name>
</gene>
<feature type="transmembrane region" description="Helical" evidence="1">
    <location>
        <begin position="43"/>
        <end position="67"/>
    </location>
</feature>
<comment type="caution">
    <text evidence="3">The sequence shown here is derived from an EMBL/GenBank/DDBJ whole genome shotgun (WGS) entry which is preliminary data.</text>
</comment>
<dbReference type="GO" id="GO:0030153">
    <property type="term" value="P:bacteriocin immunity"/>
    <property type="evidence" value="ECO:0007669"/>
    <property type="project" value="InterPro"/>
</dbReference>
<keyword evidence="1" id="KW-0812">Transmembrane</keyword>
<name>A0A368X6N4_9BACI</name>
<evidence type="ECO:0000256" key="1">
    <source>
        <dbReference type="SAM" id="Phobius"/>
    </source>
</evidence>
<feature type="transmembrane region" description="Helical" evidence="1">
    <location>
        <begin position="12"/>
        <end position="31"/>
    </location>
</feature>
<sequence>MKFTSKKDKYFGRLIAFSIGLILITFIWPLIIIDDIKMSDIVISVIICSLCIVLLLMTGYGVAYIFCDTHLFIKAGLFRSRIPYEKIIRISSTNGMLSGYRALSSKDALEISYHGGIMGSVIISPQNKEKFIDELKERAPQIEISL</sequence>
<keyword evidence="1" id="KW-0472">Membrane</keyword>
<organism evidence="3 4">
    <name type="scientific">Saliterribacillus persicus</name>
    <dbReference type="NCBI Taxonomy" id="930114"/>
    <lineage>
        <taxon>Bacteria</taxon>
        <taxon>Bacillati</taxon>
        <taxon>Bacillota</taxon>
        <taxon>Bacilli</taxon>
        <taxon>Bacillales</taxon>
        <taxon>Bacillaceae</taxon>
        <taxon>Saliterribacillus</taxon>
    </lineage>
</organism>
<protein>
    <submittedName>
        <fullName evidence="3">PH (Pleckstrin Homology) domain-containing protein</fullName>
    </submittedName>
</protein>
<evidence type="ECO:0000259" key="2">
    <source>
        <dbReference type="Pfam" id="PF06713"/>
    </source>
</evidence>
<evidence type="ECO:0000313" key="4">
    <source>
        <dbReference type="Proteomes" id="UP000252585"/>
    </source>
</evidence>
<accession>A0A368X6N4</accession>
<dbReference type="OrthoDB" id="2436858at2"/>
<dbReference type="Pfam" id="PF06713">
    <property type="entry name" value="bPH_4"/>
    <property type="match status" value="1"/>
</dbReference>
<evidence type="ECO:0000313" key="3">
    <source>
        <dbReference type="EMBL" id="RCW62846.1"/>
    </source>
</evidence>